<evidence type="ECO:0000313" key="2">
    <source>
        <dbReference type="EMBL" id="BBU68761.1"/>
    </source>
</evidence>
<dbReference type="NCBIfam" id="TIGR02612">
    <property type="entry name" value="mob_myst_A"/>
    <property type="match status" value="1"/>
</dbReference>
<protein>
    <submittedName>
        <fullName evidence="2">DNA-binding protein</fullName>
    </submittedName>
</protein>
<reference evidence="3" key="1">
    <citation type="submission" date="2020-01" db="EMBL/GenBank/DDBJ databases">
        <title>Phosphoaccumulans saitamaens gen. nov., sp. nov., a polyphosphate accumulating bacterium isolated from surface river water.</title>
        <authorList>
            <person name="Watanabe K."/>
            <person name="Suda W."/>
        </authorList>
    </citation>
    <scope>NUCLEOTIDE SEQUENCE [LARGE SCALE GENOMIC DNA]</scope>
    <source>
        <strain evidence="3">ICHIAU1</strain>
    </source>
</reference>
<dbReference type="EMBL" id="AP022345">
    <property type="protein sequence ID" value="BBU68761.1"/>
    <property type="molecule type" value="Genomic_DNA"/>
</dbReference>
<dbReference type="Pfam" id="PF01381">
    <property type="entry name" value="HTH_3"/>
    <property type="match status" value="1"/>
</dbReference>
<accession>A0A7R6R1R0</accession>
<organism evidence="2 3">
    <name type="scientific">Fluviibacter phosphoraccumulans</name>
    <dbReference type="NCBI Taxonomy" id="1751046"/>
    <lineage>
        <taxon>Bacteria</taxon>
        <taxon>Pseudomonadati</taxon>
        <taxon>Pseudomonadota</taxon>
        <taxon>Betaproteobacteria</taxon>
        <taxon>Rhodocyclales</taxon>
        <taxon>Fluviibacteraceae</taxon>
        <taxon>Fluviibacter</taxon>
    </lineage>
</organism>
<gene>
    <name evidence="2" type="ORF">ICHIAU1_10440</name>
</gene>
<keyword evidence="3" id="KW-1185">Reference proteome</keyword>
<dbReference type="AlphaFoldDB" id="A0A7R6R1R0"/>
<dbReference type="InterPro" id="IPR013435">
    <property type="entry name" value="Mobile_mystery_prot_A"/>
</dbReference>
<evidence type="ECO:0000313" key="3">
    <source>
        <dbReference type="Proteomes" id="UP000463961"/>
    </source>
</evidence>
<dbReference type="InterPro" id="IPR010982">
    <property type="entry name" value="Lambda_DNA-bd_dom_sf"/>
</dbReference>
<sequence>MDYIVQKMMKPISAMKNQFRDLQLQQMDAQLDKLKGIPVPPRPQIGWVRAIRESLGMSTVALARRLGITHAGVRKLESSESSEAITLASLRKLAEALDCELRYELIPRTSLKEQLQARAEKVAQERLRPIAHSMALEDQAVQGSVNKLQMDQEVKNLLEGSRRDLW</sequence>
<evidence type="ECO:0000259" key="1">
    <source>
        <dbReference type="PROSITE" id="PS50943"/>
    </source>
</evidence>
<feature type="domain" description="HTH cro/C1-type" evidence="1">
    <location>
        <begin position="48"/>
        <end position="105"/>
    </location>
</feature>
<name>A0A7R6R1R0_9RHOO</name>
<proteinExistence type="predicted"/>
<dbReference type="SUPFAM" id="SSF47413">
    <property type="entry name" value="lambda repressor-like DNA-binding domains"/>
    <property type="match status" value="1"/>
</dbReference>
<dbReference type="CDD" id="cd00093">
    <property type="entry name" value="HTH_XRE"/>
    <property type="match status" value="1"/>
</dbReference>
<dbReference type="InterPro" id="IPR001387">
    <property type="entry name" value="Cro/C1-type_HTH"/>
</dbReference>
<dbReference type="Proteomes" id="UP000463961">
    <property type="component" value="Chromosome"/>
</dbReference>
<keyword evidence="2" id="KW-0238">DNA-binding</keyword>
<dbReference type="SMART" id="SM00530">
    <property type="entry name" value="HTH_XRE"/>
    <property type="match status" value="1"/>
</dbReference>
<dbReference type="PROSITE" id="PS50943">
    <property type="entry name" value="HTH_CROC1"/>
    <property type="match status" value="1"/>
</dbReference>
<dbReference type="Gene3D" id="1.10.260.40">
    <property type="entry name" value="lambda repressor-like DNA-binding domains"/>
    <property type="match status" value="1"/>
</dbReference>
<dbReference type="GO" id="GO:0003677">
    <property type="term" value="F:DNA binding"/>
    <property type="evidence" value="ECO:0007669"/>
    <property type="project" value="UniProtKB-KW"/>
</dbReference>
<dbReference type="RefSeq" id="WP_202930748.1">
    <property type="nucleotide sequence ID" value="NZ_AP022345.1"/>
</dbReference>